<evidence type="ECO:0000259" key="10">
    <source>
        <dbReference type="PROSITE" id="PS50076"/>
    </source>
</evidence>
<dbReference type="GO" id="GO:0051087">
    <property type="term" value="F:protein-folding chaperone binding"/>
    <property type="evidence" value="ECO:0007669"/>
    <property type="project" value="TreeGrafter"/>
</dbReference>
<keyword evidence="3" id="KW-0677">Repeat</keyword>
<feature type="compositionally biased region" description="Basic and acidic residues" evidence="8">
    <location>
        <begin position="438"/>
        <end position="458"/>
    </location>
</feature>
<name>A0A2S4Q231_9PEZI</name>
<dbReference type="SUPFAM" id="SSF48452">
    <property type="entry name" value="TPR-like"/>
    <property type="match status" value="2"/>
</dbReference>
<reference evidence="11 12" key="1">
    <citation type="submission" date="2017-10" db="EMBL/GenBank/DDBJ databases">
        <title>Development of genomic resources for the powdery mildew, Erysiphe pulchra.</title>
        <authorList>
            <person name="Wadl P.A."/>
            <person name="Mack B.M."/>
            <person name="Moore G."/>
            <person name="Beltz S.B."/>
        </authorList>
    </citation>
    <scope>NUCLEOTIDE SEQUENCE [LARGE SCALE GENOMIC DNA]</scope>
    <source>
        <strain evidence="11">Cflorida</strain>
    </source>
</reference>
<dbReference type="InterPro" id="IPR019734">
    <property type="entry name" value="TPR_rpt"/>
</dbReference>
<dbReference type="Pfam" id="PF00226">
    <property type="entry name" value="DnaJ"/>
    <property type="match status" value="1"/>
</dbReference>
<dbReference type="SUPFAM" id="SSF46565">
    <property type="entry name" value="Chaperone J-domain"/>
    <property type="match status" value="1"/>
</dbReference>
<evidence type="ECO:0000256" key="7">
    <source>
        <dbReference type="PROSITE-ProRule" id="PRU00339"/>
    </source>
</evidence>
<accession>A0A2S4Q231</accession>
<keyword evidence="12" id="KW-1185">Reference proteome</keyword>
<dbReference type="PRINTS" id="PR00625">
    <property type="entry name" value="JDOMAIN"/>
</dbReference>
<dbReference type="GO" id="GO:0034975">
    <property type="term" value="P:protein folding in endoplasmic reticulum"/>
    <property type="evidence" value="ECO:0007669"/>
    <property type="project" value="TreeGrafter"/>
</dbReference>
<dbReference type="EMBL" id="PEDP01000008">
    <property type="protein sequence ID" value="POS88354.1"/>
    <property type="molecule type" value="Genomic_DNA"/>
</dbReference>
<dbReference type="CDD" id="cd06257">
    <property type="entry name" value="DnaJ"/>
    <property type="match status" value="1"/>
</dbReference>
<evidence type="ECO:0000313" key="12">
    <source>
        <dbReference type="Proteomes" id="UP000237438"/>
    </source>
</evidence>
<dbReference type="PROSITE" id="PS50076">
    <property type="entry name" value="DNAJ_2"/>
    <property type="match status" value="1"/>
</dbReference>
<gene>
    <name evidence="11" type="ORF">EPUL_000019</name>
</gene>
<dbReference type="OrthoDB" id="1726119at2759"/>
<feature type="region of interest" description="Disordered" evidence="8">
    <location>
        <begin position="438"/>
        <end position="467"/>
    </location>
</feature>
<evidence type="ECO:0000256" key="5">
    <source>
        <dbReference type="ARBA" id="ARBA00022824"/>
    </source>
</evidence>
<comment type="subcellular location">
    <subcellularLocation>
        <location evidence="1">Endoplasmic reticulum lumen</location>
    </subcellularLocation>
</comment>
<keyword evidence="2 9" id="KW-0732">Signal</keyword>
<feature type="signal peptide" evidence="9">
    <location>
        <begin position="1"/>
        <end position="23"/>
    </location>
</feature>
<dbReference type="InterPro" id="IPR011990">
    <property type="entry name" value="TPR-like_helical_dom_sf"/>
</dbReference>
<protein>
    <recommendedName>
        <fullName evidence="6">Tetratricopeptide repeat and J domain-containing co-chaperone DNJ1</fullName>
    </recommendedName>
</protein>
<evidence type="ECO:0000313" key="11">
    <source>
        <dbReference type="EMBL" id="POS88354.1"/>
    </source>
</evidence>
<evidence type="ECO:0000256" key="3">
    <source>
        <dbReference type="ARBA" id="ARBA00022737"/>
    </source>
</evidence>
<dbReference type="SMART" id="SM00028">
    <property type="entry name" value="TPR"/>
    <property type="match status" value="4"/>
</dbReference>
<keyword evidence="5" id="KW-0256">Endoplasmic reticulum</keyword>
<dbReference type="FunFam" id="1.25.40.10:FF:000224">
    <property type="entry name" value="DnaJ and TPR domain protein"/>
    <property type="match status" value="1"/>
</dbReference>
<sequence>MIANLSIRVLASYLISPLTLVLALSSTDIPADTPISSLLVSANRHLANGETNDALVYYDVAIARDPQNYLTYFKRGAAYLSLGKSSQAKADFDHVLSIKPGFEGALLQRAKIKAQLGDWEDSKKDYLAHGNLVRELAQLEEAKGASILAANAEKSGNWEQCIIHSTGAIGVASKMLNLRKIRAHCRFENGEMQEGINDLRHVLQLQSGMIEPHLQISATLFYELADLERGIDQIRKCLHYDPDSKSCKKLYRREKTLEKQIKEVKTSLEKRQYVKTLKTLLPVGDEVGLVQEIEDDLKELRKAGTLQNNHKKARSWCDKALEYNKFSLYGILSRVQNQIQNEQYETAIRTLNDASEYYPDSDEINDMMNEAQIALKRSKTKDYYKVLGLPRDADERQIKAAYRRLVKIHHPDKAHKQGISKEEAEKKMAAVNEAHEILSDPELKRRYDHGDDPNDHGSHNQPHFQQGGWYAPGGFASSKFDGGGFQFAFNGHQFQF</sequence>
<feature type="chain" id="PRO_5015591066" description="Tetratricopeptide repeat and J domain-containing co-chaperone DNJ1" evidence="9">
    <location>
        <begin position="24"/>
        <end position="496"/>
    </location>
</feature>
<dbReference type="GO" id="GO:0051787">
    <property type="term" value="F:misfolded protein binding"/>
    <property type="evidence" value="ECO:0007669"/>
    <property type="project" value="TreeGrafter"/>
</dbReference>
<evidence type="ECO:0000256" key="6">
    <source>
        <dbReference type="ARBA" id="ARBA00073740"/>
    </source>
</evidence>
<feature type="repeat" description="TPR" evidence="7">
    <location>
        <begin position="69"/>
        <end position="102"/>
    </location>
</feature>
<dbReference type="InterPro" id="IPR051727">
    <property type="entry name" value="DnaJ_C3_Co-chaperones"/>
</dbReference>
<proteinExistence type="predicted"/>
<organism evidence="11 12">
    <name type="scientific">Erysiphe pulchra</name>
    <dbReference type="NCBI Taxonomy" id="225359"/>
    <lineage>
        <taxon>Eukaryota</taxon>
        <taxon>Fungi</taxon>
        <taxon>Dikarya</taxon>
        <taxon>Ascomycota</taxon>
        <taxon>Pezizomycotina</taxon>
        <taxon>Leotiomycetes</taxon>
        <taxon>Erysiphales</taxon>
        <taxon>Erysiphaceae</taxon>
        <taxon>Erysiphe</taxon>
    </lineage>
</organism>
<dbReference type="GO" id="GO:0005788">
    <property type="term" value="C:endoplasmic reticulum lumen"/>
    <property type="evidence" value="ECO:0007669"/>
    <property type="project" value="UniProtKB-SubCell"/>
</dbReference>
<dbReference type="Gene3D" id="1.25.40.10">
    <property type="entry name" value="Tetratricopeptide repeat domain"/>
    <property type="match status" value="1"/>
</dbReference>
<dbReference type="SMART" id="SM00271">
    <property type="entry name" value="DnaJ"/>
    <property type="match status" value="1"/>
</dbReference>
<evidence type="ECO:0000256" key="2">
    <source>
        <dbReference type="ARBA" id="ARBA00022729"/>
    </source>
</evidence>
<dbReference type="PANTHER" id="PTHR44140">
    <property type="entry name" value="LD25575P"/>
    <property type="match status" value="1"/>
</dbReference>
<dbReference type="InterPro" id="IPR036869">
    <property type="entry name" value="J_dom_sf"/>
</dbReference>
<dbReference type="InterPro" id="IPR001623">
    <property type="entry name" value="DnaJ_domain"/>
</dbReference>
<keyword evidence="4 7" id="KW-0802">TPR repeat</keyword>
<feature type="domain" description="J" evidence="10">
    <location>
        <begin position="382"/>
        <end position="451"/>
    </location>
</feature>
<evidence type="ECO:0000256" key="1">
    <source>
        <dbReference type="ARBA" id="ARBA00004319"/>
    </source>
</evidence>
<dbReference type="STRING" id="225359.A0A2S4Q231"/>
<comment type="caution">
    <text evidence="11">The sequence shown here is derived from an EMBL/GenBank/DDBJ whole genome shotgun (WGS) entry which is preliminary data.</text>
</comment>
<evidence type="ECO:0000256" key="8">
    <source>
        <dbReference type="SAM" id="MobiDB-lite"/>
    </source>
</evidence>
<evidence type="ECO:0000256" key="4">
    <source>
        <dbReference type="ARBA" id="ARBA00022803"/>
    </source>
</evidence>
<dbReference type="AlphaFoldDB" id="A0A2S4Q231"/>
<dbReference type="PANTHER" id="PTHR44140:SF2">
    <property type="entry name" value="LD25575P"/>
    <property type="match status" value="1"/>
</dbReference>
<evidence type="ECO:0000256" key="9">
    <source>
        <dbReference type="SAM" id="SignalP"/>
    </source>
</evidence>
<dbReference type="Proteomes" id="UP000237438">
    <property type="component" value="Unassembled WGS sequence"/>
</dbReference>
<dbReference type="PROSITE" id="PS50005">
    <property type="entry name" value="TPR"/>
    <property type="match status" value="1"/>
</dbReference>
<dbReference type="Gene3D" id="1.10.287.110">
    <property type="entry name" value="DnaJ domain"/>
    <property type="match status" value="1"/>
</dbReference>
<dbReference type="Pfam" id="PF13431">
    <property type="entry name" value="TPR_17"/>
    <property type="match status" value="1"/>
</dbReference>